<evidence type="ECO:0008006" key="6">
    <source>
        <dbReference type="Google" id="ProtNLM"/>
    </source>
</evidence>
<protein>
    <recommendedName>
        <fullName evidence="6">LPXTG cell wall anchor domain-containing protein</fullName>
    </recommendedName>
</protein>
<dbReference type="Gene3D" id="1.20.1270.90">
    <property type="entry name" value="AF1782-like"/>
    <property type="match status" value="1"/>
</dbReference>
<keyword evidence="2" id="KW-0812">Transmembrane</keyword>
<reference evidence="4 5" key="1">
    <citation type="submission" date="2018-08" db="EMBL/GenBank/DDBJ databases">
        <title>A genome reference for cultivated species of the human gut microbiota.</title>
        <authorList>
            <person name="Zou Y."/>
            <person name="Xue W."/>
            <person name="Luo G."/>
        </authorList>
    </citation>
    <scope>NUCLEOTIDE SEQUENCE [LARGE SCALE GENOMIC DNA]</scope>
    <source>
        <strain evidence="4 5">AM43-2</strain>
    </source>
</reference>
<accession>A0A413RUP5</accession>
<keyword evidence="2" id="KW-1133">Transmembrane helix</keyword>
<organism evidence="4 5">
    <name type="scientific">Eubacterium ventriosum</name>
    <dbReference type="NCBI Taxonomy" id="39496"/>
    <lineage>
        <taxon>Bacteria</taxon>
        <taxon>Bacillati</taxon>
        <taxon>Bacillota</taxon>
        <taxon>Clostridia</taxon>
        <taxon>Eubacteriales</taxon>
        <taxon>Eubacteriaceae</taxon>
        <taxon>Eubacterium</taxon>
    </lineage>
</organism>
<dbReference type="RefSeq" id="WP_118025852.1">
    <property type="nucleotide sequence ID" value="NZ_JAXJZY010000039.1"/>
</dbReference>
<sequence length="655" mass="73552">MKKVKYIKRRLWAFFLSVALLAGTMPAIISAQDSNVSNSTLMEGAYGNGEIRLASIPNTTKILTTFVADKGDRSYINCSELVYTICTDERWSVPVSVEDDGTLDMEPFVYSGNDKGIIVWTNATKEFTESSTSEDIAKSMRVSLAVFDSTSNVEFKNTNVSYYDSENISTYTPKVTEIDGKFLVSWIVYYDTEDKKAYGIEGFYYNPDNNTFYSEDNSTDENGRLIPMVFARDCNYISSYAIAKVGNDVVTVWDEPTEQINIYDVMAEKVVKKNYYFGKYKSSTLKMAIDNGNDVKKLTDGSTYASVIDSDIPGIAYYNNGKIYKISNDEQNGLVNTELADVSKTGDTKYSIVSKDGIPTYITALLYEPLNTNITNITIDGEDYEKSTDGIWKDKDGKVKEFKQEDICIYYINPKTGNTDTLPQKLYNRDEIHFPTYPAFIIDSSNQLGVMYIIGQVWDNVHYSLIYSTYNQKYLFQADYSKVDEAIAKANVLNKDDYIDFKAVTSAIDAVVRDKDYTEQLAVDAMAKAIEDAIKALQLKPTPETTTTIPETTTTEQVTTNQETTTVEQVPTTSRTEATTVEQVSTTSRTEATTEETITMVNPTETETQYITTSVNDNTPKTGENSNITLWMIVFFITAGGILTIALEKRKEDKQ</sequence>
<evidence type="ECO:0000256" key="2">
    <source>
        <dbReference type="SAM" id="Phobius"/>
    </source>
</evidence>
<dbReference type="EMBL" id="QSFO01000020">
    <property type="protein sequence ID" value="RHA52025.1"/>
    <property type="molecule type" value="Genomic_DNA"/>
</dbReference>
<keyword evidence="3" id="KW-0732">Signal</keyword>
<evidence type="ECO:0000313" key="4">
    <source>
        <dbReference type="EMBL" id="RHA52025.1"/>
    </source>
</evidence>
<comment type="caution">
    <text evidence="4">The sequence shown here is derived from an EMBL/GenBank/DDBJ whole genome shotgun (WGS) entry which is preliminary data.</text>
</comment>
<feature type="chain" id="PRO_5019310409" description="LPXTG cell wall anchor domain-containing protein" evidence="3">
    <location>
        <begin position="32"/>
        <end position="655"/>
    </location>
</feature>
<gene>
    <name evidence="4" type="ORF">DW929_11840</name>
</gene>
<feature type="signal peptide" evidence="3">
    <location>
        <begin position="1"/>
        <end position="31"/>
    </location>
</feature>
<feature type="region of interest" description="Disordered" evidence="1">
    <location>
        <begin position="544"/>
        <end position="577"/>
    </location>
</feature>
<feature type="compositionally biased region" description="Low complexity" evidence="1">
    <location>
        <begin position="544"/>
        <end position="573"/>
    </location>
</feature>
<evidence type="ECO:0000313" key="5">
    <source>
        <dbReference type="Proteomes" id="UP000284598"/>
    </source>
</evidence>
<dbReference type="Proteomes" id="UP000284598">
    <property type="component" value="Unassembled WGS sequence"/>
</dbReference>
<proteinExistence type="predicted"/>
<name>A0A413RUP5_9FIRM</name>
<dbReference type="AlphaFoldDB" id="A0A413RUP5"/>
<feature type="transmembrane region" description="Helical" evidence="2">
    <location>
        <begin position="628"/>
        <end position="647"/>
    </location>
</feature>
<evidence type="ECO:0000256" key="3">
    <source>
        <dbReference type="SAM" id="SignalP"/>
    </source>
</evidence>
<evidence type="ECO:0000256" key="1">
    <source>
        <dbReference type="SAM" id="MobiDB-lite"/>
    </source>
</evidence>
<keyword evidence="2" id="KW-0472">Membrane</keyword>